<accession>A0ABP9X6D1</accession>
<evidence type="ECO:0000313" key="1">
    <source>
        <dbReference type="EMBL" id="GAA5530942.1"/>
    </source>
</evidence>
<dbReference type="RefSeq" id="WP_345724532.1">
    <property type="nucleotide sequence ID" value="NZ_BAABRU010000027.1"/>
</dbReference>
<sequence>MWYDCGYLLMSRIQRLSDLDPQLFPETMYALRDCSFNAQPEHWWSYFSADPSDLLAKDLADWYTKNEAGLLLPNIFTTLELAQEFAHKLPNQREKLQIVRIGLAAGYHEQFIAEQTEKRPNEQPAGFLIMLQQPKQLPIQQGLWLGVELGWFDYHNIHSWLCESENQQLIRNDAPVDCRPNEFGLLKSLAAAEYLIPQISIYNGINDDTPAPQVYPFCLIGYEN</sequence>
<organism evidence="1 2">
    <name type="scientific">Herpetosiphon gulosus</name>
    <dbReference type="NCBI Taxonomy" id="1973496"/>
    <lineage>
        <taxon>Bacteria</taxon>
        <taxon>Bacillati</taxon>
        <taxon>Chloroflexota</taxon>
        <taxon>Chloroflexia</taxon>
        <taxon>Herpetosiphonales</taxon>
        <taxon>Herpetosiphonaceae</taxon>
        <taxon>Herpetosiphon</taxon>
    </lineage>
</organism>
<keyword evidence="2" id="KW-1185">Reference proteome</keyword>
<gene>
    <name evidence="1" type="ORF">Hgul01_04766</name>
</gene>
<proteinExistence type="predicted"/>
<reference evidence="1 2" key="1">
    <citation type="submission" date="2024-02" db="EMBL/GenBank/DDBJ databases">
        <title>Herpetosiphon gulosus NBRC 112829.</title>
        <authorList>
            <person name="Ichikawa N."/>
            <person name="Katano-Makiyama Y."/>
            <person name="Hidaka K."/>
        </authorList>
    </citation>
    <scope>NUCLEOTIDE SEQUENCE [LARGE SCALE GENOMIC DNA]</scope>
    <source>
        <strain evidence="1 2">NBRC 112829</strain>
    </source>
</reference>
<dbReference type="Proteomes" id="UP001428290">
    <property type="component" value="Unassembled WGS sequence"/>
</dbReference>
<comment type="caution">
    <text evidence="1">The sequence shown here is derived from an EMBL/GenBank/DDBJ whole genome shotgun (WGS) entry which is preliminary data.</text>
</comment>
<protein>
    <submittedName>
        <fullName evidence="1">Uncharacterized protein</fullName>
    </submittedName>
</protein>
<name>A0ABP9X6D1_9CHLR</name>
<dbReference type="EMBL" id="BAABRU010000027">
    <property type="protein sequence ID" value="GAA5530942.1"/>
    <property type="molecule type" value="Genomic_DNA"/>
</dbReference>
<evidence type="ECO:0000313" key="2">
    <source>
        <dbReference type="Proteomes" id="UP001428290"/>
    </source>
</evidence>